<protein>
    <submittedName>
        <fullName evidence="1">Uncharacterized protein</fullName>
    </submittedName>
</protein>
<accession>A0ACB8B686</accession>
<sequence length="122" mass="13936">MELLPLVSPWNRVLGLARLSPGGLMVTQPSSSVLNSHTPSPSPLSHQTTRTPPPSARDWRREKMYWKPHGVKPDWIDVPHPELLVTAFDRYSYDFLPNVGDDWRLGRFWGDGTNIFCVLRQS</sequence>
<keyword evidence="2" id="KW-1185">Reference proteome</keyword>
<evidence type="ECO:0000313" key="1">
    <source>
        <dbReference type="EMBL" id="KAH7921306.1"/>
    </source>
</evidence>
<evidence type="ECO:0000313" key="2">
    <source>
        <dbReference type="Proteomes" id="UP000790709"/>
    </source>
</evidence>
<gene>
    <name evidence="1" type="ORF">BV22DRAFT_1122238</name>
</gene>
<dbReference type="Proteomes" id="UP000790709">
    <property type="component" value="Unassembled WGS sequence"/>
</dbReference>
<organism evidence="1 2">
    <name type="scientific">Leucogyrophana mollusca</name>
    <dbReference type="NCBI Taxonomy" id="85980"/>
    <lineage>
        <taxon>Eukaryota</taxon>
        <taxon>Fungi</taxon>
        <taxon>Dikarya</taxon>
        <taxon>Basidiomycota</taxon>
        <taxon>Agaricomycotina</taxon>
        <taxon>Agaricomycetes</taxon>
        <taxon>Agaricomycetidae</taxon>
        <taxon>Boletales</taxon>
        <taxon>Boletales incertae sedis</taxon>
        <taxon>Leucogyrophana</taxon>
    </lineage>
</organism>
<comment type="caution">
    <text evidence="1">The sequence shown here is derived from an EMBL/GenBank/DDBJ whole genome shotgun (WGS) entry which is preliminary data.</text>
</comment>
<proteinExistence type="predicted"/>
<name>A0ACB8B686_9AGAM</name>
<reference evidence="1" key="1">
    <citation type="journal article" date="2021" name="New Phytol.">
        <title>Evolutionary innovations through gain and loss of genes in the ectomycorrhizal Boletales.</title>
        <authorList>
            <person name="Wu G."/>
            <person name="Miyauchi S."/>
            <person name="Morin E."/>
            <person name="Kuo A."/>
            <person name="Drula E."/>
            <person name="Varga T."/>
            <person name="Kohler A."/>
            <person name="Feng B."/>
            <person name="Cao Y."/>
            <person name="Lipzen A."/>
            <person name="Daum C."/>
            <person name="Hundley H."/>
            <person name="Pangilinan J."/>
            <person name="Johnson J."/>
            <person name="Barry K."/>
            <person name="LaButti K."/>
            <person name="Ng V."/>
            <person name="Ahrendt S."/>
            <person name="Min B."/>
            <person name="Choi I.G."/>
            <person name="Park H."/>
            <person name="Plett J.M."/>
            <person name="Magnuson J."/>
            <person name="Spatafora J.W."/>
            <person name="Nagy L.G."/>
            <person name="Henrissat B."/>
            <person name="Grigoriev I.V."/>
            <person name="Yang Z.L."/>
            <person name="Xu J."/>
            <person name="Martin F.M."/>
        </authorList>
    </citation>
    <scope>NUCLEOTIDE SEQUENCE</scope>
    <source>
        <strain evidence="1">KUC20120723A-06</strain>
    </source>
</reference>
<dbReference type="EMBL" id="MU266533">
    <property type="protein sequence ID" value="KAH7921306.1"/>
    <property type="molecule type" value="Genomic_DNA"/>
</dbReference>